<dbReference type="EMBL" id="JAWXYG010000009">
    <property type="protein sequence ID" value="KAK4262838.1"/>
    <property type="molecule type" value="Genomic_DNA"/>
</dbReference>
<evidence type="ECO:0000256" key="1">
    <source>
        <dbReference type="SAM" id="MobiDB-lite"/>
    </source>
</evidence>
<keyword evidence="3" id="KW-1185">Reference proteome</keyword>
<proteinExistence type="predicted"/>
<dbReference type="AlphaFoldDB" id="A0AAE1MI67"/>
<feature type="compositionally biased region" description="Polar residues" evidence="1">
    <location>
        <begin position="29"/>
        <end position="48"/>
    </location>
</feature>
<protein>
    <submittedName>
        <fullName evidence="2">Uncharacterized protein</fullName>
    </submittedName>
</protein>
<dbReference type="Proteomes" id="UP001293593">
    <property type="component" value="Unassembled WGS sequence"/>
</dbReference>
<sequence>MEQLEKPVKQSAKRSSFPRDPRGSLEVFNPSSYSTDNPSDSPFQSQPKWKTWVEPPTTNKDEITSTSWMALKDSDSPPPPTLSAILNERPELTLKSPSAVNFAGDVGTAAQRVAEWGLVLKTDMETRKPKGVAIRNSGGEEPNAKITSTSRRNSNNSMRRTLVAVNDAVQIGYF</sequence>
<reference evidence="2" key="1">
    <citation type="submission" date="2023-10" db="EMBL/GenBank/DDBJ databases">
        <title>Chromosome-level genome of the transformable northern wattle, Acacia crassicarpa.</title>
        <authorList>
            <person name="Massaro I."/>
            <person name="Sinha N.R."/>
            <person name="Poethig S."/>
            <person name="Leichty A.R."/>
        </authorList>
    </citation>
    <scope>NUCLEOTIDE SEQUENCE</scope>
    <source>
        <strain evidence="2">Acra3RX</strain>
        <tissue evidence="2">Leaf</tissue>
    </source>
</reference>
<comment type="caution">
    <text evidence="2">The sequence shown here is derived from an EMBL/GenBank/DDBJ whole genome shotgun (WGS) entry which is preliminary data.</text>
</comment>
<organism evidence="2 3">
    <name type="scientific">Acacia crassicarpa</name>
    <name type="common">northern wattle</name>
    <dbReference type="NCBI Taxonomy" id="499986"/>
    <lineage>
        <taxon>Eukaryota</taxon>
        <taxon>Viridiplantae</taxon>
        <taxon>Streptophyta</taxon>
        <taxon>Embryophyta</taxon>
        <taxon>Tracheophyta</taxon>
        <taxon>Spermatophyta</taxon>
        <taxon>Magnoliopsida</taxon>
        <taxon>eudicotyledons</taxon>
        <taxon>Gunneridae</taxon>
        <taxon>Pentapetalae</taxon>
        <taxon>rosids</taxon>
        <taxon>fabids</taxon>
        <taxon>Fabales</taxon>
        <taxon>Fabaceae</taxon>
        <taxon>Caesalpinioideae</taxon>
        <taxon>mimosoid clade</taxon>
        <taxon>Acacieae</taxon>
        <taxon>Acacia</taxon>
    </lineage>
</organism>
<evidence type="ECO:0000313" key="3">
    <source>
        <dbReference type="Proteomes" id="UP001293593"/>
    </source>
</evidence>
<accession>A0AAE1MI67</accession>
<feature type="region of interest" description="Disordered" evidence="1">
    <location>
        <begin position="132"/>
        <end position="155"/>
    </location>
</feature>
<feature type="region of interest" description="Disordered" evidence="1">
    <location>
        <begin position="1"/>
        <end position="61"/>
    </location>
</feature>
<name>A0AAE1MI67_9FABA</name>
<evidence type="ECO:0000313" key="2">
    <source>
        <dbReference type="EMBL" id="KAK4262838.1"/>
    </source>
</evidence>
<gene>
    <name evidence="2" type="ORF">QN277_028343</name>
</gene>